<dbReference type="CDD" id="cd00085">
    <property type="entry name" value="HNHc"/>
    <property type="match status" value="1"/>
</dbReference>
<dbReference type="Pfam" id="PF08388">
    <property type="entry name" value="GIIM"/>
    <property type="match status" value="1"/>
</dbReference>
<gene>
    <name evidence="2" type="ORF">Nfla_4501</name>
</gene>
<dbReference type="PANTHER" id="PTHR34047:SF10">
    <property type="entry name" value="GROUP II INTRON-ASSOCIATED OPEN READING FRAME"/>
    <property type="match status" value="1"/>
</dbReference>
<dbReference type="InterPro" id="IPR002711">
    <property type="entry name" value="HNH"/>
</dbReference>
<reference evidence="2" key="1">
    <citation type="journal article" date="2011" name="Acta Physiol. Plant.">
        <title>An investigation on the genetic background of Nostoc flagelliforme by similarity analysis of its partial genomic DNA and phylogenetic comparison of deduced related species.</title>
        <authorList>
            <person name="Gao X."/>
            <person name="Liu K."/>
            <person name="Qiu B.S."/>
        </authorList>
    </citation>
    <scope>NUCLEOTIDE SEQUENCE</scope>
    <source>
        <strain evidence="2">Sunitezuoqi</strain>
    </source>
</reference>
<sequence length="606" mass="68125">MSKTLSNQMVEWNGINWRKLEKTVYKLQKRIFLASQRGDTKVVRRLQKTLMRSWSAKALSVRKVTQDNQGKKTAGVDGIKSLTPKARLELVLSLNINKKVSATRRVWIPKSNGDKRPLGIPTMIDRATQALAKLALEPEWEALFEPNSYGFRPGRSAHDAIGAIFTAISKKSKYVLDADISKCFDKINHKELLDKINTFPTMRRLIKAWLESGVMDDGQFFETKEGTPQGGVISPLLANIALHGLEQVTTDYAKTLKGARGINQKAISLIRYADDFVILANKKSQIIEMRDLVKTWLAKMGLELSPSKTKIGHTLLNPIIPEKESDDYKDSGFDFLGFNVRQYEASNNQSGSCNGQLLGFKTLIKPTKKAVKKHYDAIAEIIDAHKSAPQAALIAKLNPVIRGWVNYYSTVVSKETFSKLDHLVYQKLFRWANRRHPGKSGSWVSNKYWHTVGGNNWVFSVTKDGRITETLISHASKPIVRHIKVKGTASPFNGNLKYWSSRRGKHPLVPTRVATLLKKQQGKCAHCGLYFREDDLIEVDHIIPTSVGGLDRYGNLQALHRHCHDSKTTNDGSRGTHDKSQVIEEPCEVKVSRTVLKTSGTRENFA</sequence>
<feature type="domain" description="Reverse transcriptase" evidence="1">
    <location>
        <begin position="89"/>
        <end position="340"/>
    </location>
</feature>
<name>E7DPU4_9NOSO</name>
<dbReference type="InterPro" id="IPR051083">
    <property type="entry name" value="GrpII_Intron_Splice-Mob/Def"/>
</dbReference>
<protein>
    <recommendedName>
        <fullName evidence="1">Reverse transcriptase domain-containing protein</fullName>
    </recommendedName>
</protein>
<evidence type="ECO:0000313" key="2">
    <source>
        <dbReference type="EMBL" id="ADO19102.1"/>
    </source>
</evidence>
<dbReference type="InterPro" id="IPR043502">
    <property type="entry name" value="DNA/RNA_pol_sf"/>
</dbReference>
<dbReference type="GO" id="GO:0004519">
    <property type="term" value="F:endonuclease activity"/>
    <property type="evidence" value="ECO:0007669"/>
    <property type="project" value="InterPro"/>
</dbReference>
<dbReference type="GO" id="GO:0008270">
    <property type="term" value="F:zinc ion binding"/>
    <property type="evidence" value="ECO:0007669"/>
    <property type="project" value="InterPro"/>
</dbReference>
<dbReference type="GO" id="GO:0003676">
    <property type="term" value="F:nucleic acid binding"/>
    <property type="evidence" value="ECO:0007669"/>
    <property type="project" value="InterPro"/>
</dbReference>
<dbReference type="PROSITE" id="PS50878">
    <property type="entry name" value="RT_POL"/>
    <property type="match status" value="1"/>
</dbReference>
<dbReference type="EMBL" id="HQ291117">
    <property type="protein sequence ID" value="ADO19102.1"/>
    <property type="molecule type" value="Genomic_DNA"/>
</dbReference>
<accession>E7DPU4</accession>
<dbReference type="InterPro" id="IPR030931">
    <property type="entry name" value="Group_II_RT_mat"/>
</dbReference>
<organism evidence="2">
    <name type="scientific">Nostoc flagelliforme str. Sunitezuoqi</name>
    <dbReference type="NCBI Taxonomy" id="676037"/>
    <lineage>
        <taxon>Bacteria</taxon>
        <taxon>Bacillati</taxon>
        <taxon>Cyanobacteriota</taxon>
        <taxon>Cyanophyceae</taxon>
        <taxon>Nostocales</taxon>
        <taxon>Nostocaceae</taxon>
        <taxon>Nostoc</taxon>
    </lineage>
</organism>
<proteinExistence type="predicted"/>
<dbReference type="NCBIfam" id="TIGR04416">
    <property type="entry name" value="group_II_RT_mat"/>
    <property type="match status" value="1"/>
</dbReference>
<evidence type="ECO:0000259" key="1">
    <source>
        <dbReference type="PROSITE" id="PS50878"/>
    </source>
</evidence>
<dbReference type="Pfam" id="PF13655">
    <property type="entry name" value="RVT_N"/>
    <property type="match status" value="1"/>
</dbReference>
<dbReference type="SUPFAM" id="SSF56672">
    <property type="entry name" value="DNA/RNA polymerases"/>
    <property type="match status" value="1"/>
</dbReference>
<dbReference type="Pfam" id="PF00078">
    <property type="entry name" value="RVT_1"/>
    <property type="match status" value="1"/>
</dbReference>
<dbReference type="InterPro" id="IPR000477">
    <property type="entry name" value="RT_dom"/>
</dbReference>
<dbReference type="PANTHER" id="PTHR34047">
    <property type="entry name" value="NUCLEAR INTRON MATURASE 1, MITOCHONDRIAL-RELATED"/>
    <property type="match status" value="1"/>
</dbReference>
<dbReference type="CDD" id="cd01651">
    <property type="entry name" value="RT_G2_intron"/>
    <property type="match status" value="1"/>
</dbReference>
<dbReference type="InterPro" id="IPR025960">
    <property type="entry name" value="RVT_N"/>
</dbReference>
<dbReference type="Pfam" id="PF01844">
    <property type="entry name" value="HNH"/>
    <property type="match status" value="1"/>
</dbReference>
<dbReference type="SMART" id="SM00507">
    <property type="entry name" value="HNHc"/>
    <property type="match status" value="1"/>
</dbReference>
<dbReference type="InterPro" id="IPR003615">
    <property type="entry name" value="HNH_nuc"/>
</dbReference>
<dbReference type="Gene3D" id="1.10.30.50">
    <property type="match status" value="1"/>
</dbReference>
<dbReference type="InterPro" id="IPR013597">
    <property type="entry name" value="Mat_intron_G2"/>
</dbReference>
<dbReference type="AlphaFoldDB" id="E7DPU4"/>